<dbReference type="InterPro" id="IPR006062">
    <property type="entry name" value="His_biosynth"/>
</dbReference>
<dbReference type="PANTHER" id="PTHR43090:SF2">
    <property type="entry name" value="1-(5-PHOSPHORIBOSYL)-5-[(5-PHOSPHORIBOSYLAMINO)METHYLIDENEAMINO] IMIDAZOLE-4-CARBOXAMIDE ISOMERASE"/>
    <property type="match status" value="1"/>
</dbReference>
<sequence length="237" mass="25572">MRIYPAIDLHDGQAVRLYKGDYNQVTGYGDPVEVALKWKEAGAKFLHLVDLDGAKEGHSLNLEAVKAIIKNANIDCELGGGIRTLAQIEELLNIGVKRVILGSIALNLDFVKEAIDKFGPEKIVIGIDCKNMKVSTHGWLDTTDIDAVDFALKLKALGIKTIIFTDIAKDGTLEGINVAQTKKMIDSTGLDIVASGGAKSMNDIKNAKEIGSFGIILGKSIYSGAIDLKKAIEEYEV</sequence>
<evidence type="ECO:0000256" key="2">
    <source>
        <dbReference type="ARBA" id="ARBA00004496"/>
    </source>
</evidence>
<evidence type="ECO:0000256" key="3">
    <source>
        <dbReference type="ARBA" id="ARBA00005133"/>
    </source>
</evidence>
<dbReference type="OrthoDB" id="9781903at2"/>
<proteinExistence type="inferred from homology"/>
<gene>
    <name evidence="12" type="primary">hisA</name>
    <name evidence="15" type="ORF">EI71_01258</name>
</gene>
<dbReference type="EC" id="5.3.1.16" evidence="5 12"/>
<dbReference type="UniPathway" id="UPA00031">
    <property type="reaction ID" value="UER00009"/>
</dbReference>
<comment type="caution">
    <text evidence="15">The sequence shown here is derived from an EMBL/GenBank/DDBJ whole genome shotgun (WGS) entry which is preliminary data.</text>
</comment>
<dbReference type="GO" id="GO:0003949">
    <property type="term" value="F:1-(5-phosphoribosyl)-5-[(5-phosphoribosylamino)methylideneamino]imidazole-4-carboxamide isomerase activity"/>
    <property type="evidence" value="ECO:0007669"/>
    <property type="project" value="UniProtKB-UniRule"/>
</dbReference>
<evidence type="ECO:0000256" key="11">
    <source>
        <dbReference type="ARBA" id="ARBA00030547"/>
    </source>
</evidence>
<dbReference type="NCBIfam" id="TIGR00007">
    <property type="entry name" value="1-(5-phosphoribosyl)-5-[(5-phosphoribosylamino)methylideneamino]imidazole-4-carboxamide isomerase"/>
    <property type="match status" value="1"/>
</dbReference>
<dbReference type="HAMAP" id="MF_01014">
    <property type="entry name" value="HisA"/>
    <property type="match status" value="1"/>
</dbReference>
<evidence type="ECO:0000256" key="12">
    <source>
        <dbReference type="HAMAP-Rule" id="MF_01014"/>
    </source>
</evidence>
<evidence type="ECO:0000256" key="5">
    <source>
        <dbReference type="ARBA" id="ARBA00012550"/>
    </source>
</evidence>
<dbReference type="GO" id="GO:0005737">
    <property type="term" value="C:cytoplasm"/>
    <property type="evidence" value="ECO:0007669"/>
    <property type="project" value="UniProtKB-SubCell"/>
</dbReference>
<dbReference type="GO" id="GO:0000162">
    <property type="term" value="P:L-tryptophan biosynthetic process"/>
    <property type="evidence" value="ECO:0007669"/>
    <property type="project" value="TreeGrafter"/>
</dbReference>
<reference evidence="15 16" key="1">
    <citation type="submission" date="2018-08" db="EMBL/GenBank/DDBJ databases">
        <title>Genomic Encyclopedia of Archaeal and Bacterial Type Strains, Phase II (KMG-II): from individual species to whole genera.</title>
        <authorList>
            <person name="Goeker M."/>
        </authorList>
    </citation>
    <scope>NUCLEOTIDE SEQUENCE [LARGE SCALE GENOMIC DNA]</scope>
    <source>
        <strain evidence="15 16">ATCC 27112</strain>
    </source>
</reference>
<dbReference type="SUPFAM" id="SSF51366">
    <property type="entry name" value="Ribulose-phoshate binding barrel"/>
    <property type="match status" value="1"/>
</dbReference>
<feature type="active site" description="Proton donor" evidence="12">
    <location>
        <position position="128"/>
    </location>
</feature>
<dbReference type="InParanoid" id="A0A397RTE5"/>
<evidence type="ECO:0000256" key="9">
    <source>
        <dbReference type="ARBA" id="ARBA00023102"/>
    </source>
</evidence>
<keyword evidence="16" id="KW-1185">Reference proteome</keyword>
<keyword evidence="9 12" id="KW-0368">Histidine biosynthesis</keyword>
<evidence type="ECO:0000313" key="15">
    <source>
        <dbReference type="EMBL" id="RIA75689.1"/>
    </source>
</evidence>
<evidence type="ECO:0000256" key="8">
    <source>
        <dbReference type="ARBA" id="ARBA00022605"/>
    </source>
</evidence>
<dbReference type="PANTHER" id="PTHR43090">
    <property type="entry name" value="1-(5-PHOSPHORIBOSYL)-5-[(5-PHOSPHORIBOSYLAMINO)METHYLIDENEAMINO] IMIDAZOLE-4-CARBOXAMIDE ISOMERASE"/>
    <property type="match status" value="1"/>
</dbReference>
<dbReference type="InterPro" id="IPR044524">
    <property type="entry name" value="Isoase_HisA-like"/>
</dbReference>
<comment type="similarity">
    <text evidence="4 12 13">Belongs to the HisA/HisF family.</text>
</comment>
<keyword evidence="8 12" id="KW-0028">Amino-acid biosynthesis</keyword>
<protein>
    <recommendedName>
        <fullName evidence="6 12">1-(5-phosphoribosyl)-5-[(5-phosphoribosylamino)methylideneamino] imidazole-4-carboxamide isomerase</fullName>
        <ecNumber evidence="5 12">5.3.1.16</ecNumber>
    </recommendedName>
    <alternativeName>
        <fullName evidence="11 12">Phosphoribosylformimino-5-aminoimidazole carboxamide ribotide isomerase</fullName>
    </alternativeName>
</protein>
<dbReference type="InterPro" id="IPR011060">
    <property type="entry name" value="RibuloseP-bd_barrel"/>
</dbReference>
<dbReference type="Gene3D" id="3.20.20.70">
    <property type="entry name" value="Aldolase class I"/>
    <property type="match status" value="1"/>
</dbReference>
<dbReference type="InterPro" id="IPR023016">
    <property type="entry name" value="HisA/PriA"/>
</dbReference>
<organism evidence="15 16">
    <name type="scientific">Anaeroplasma bactoclasticum</name>
    <dbReference type="NCBI Taxonomy" id="2088"/>
    <lineage>
        <taxon>Bacteria</taxon>
        <taxon>Bacillati</taxon>
        <taxon>Mycoplasmatota</taxon>
        <taxon>Mollicutes</taxon>
        <taxon>Anaeroplasmatales</taxon>
        <taxon>Anaeroplasmataceae</taxon>
        <taxon>Anaeroplasma</taxon>
    </lineage>
</organism>
<evidence type="ECO:0000256" key="14">
    <source>
        <dbReference type="RuleBase" id="RU003658"/>
    </source>
</evidence>
<evidence type="ECO:0000256" key="4">
    <source>
        <dbReference type="ARBA" id="ARBA00009667"/>
    </source>
</evidence>
<evidence type="ECO:0000256" key="13">
    <source>
        <dbReference type="RuleBase" id="RU003657"/>
    </source>
</evidence>
<evidence type="ECO:0000256" key="10">
    <source>
        <dbReference type="ARBA" id="ARBA00023235"/>
    </source>
</evidence>
<dbReference type="Pfam" id="PF00977">
    <property type="entry name" value="His_biosynth"/>
    <property type="match status" value="1"/>
</dbReference>
<evidence type="ECO:0000313" key="16">
    <source>
        <dbReference type="Proteomes" id="UP000266506"/>
    </source>
</evidence>
<feature type="active site" description="Proton acceptor" evidence="12">
    <location>
        <position position="8"/>
    </location>
</feature>
<accession>A0A397RTE5</accession>
<comment type="catalytic activity">
    <reaction evidence="1 12 14">
        <text>1-(5-phospho-beta-D-ribosyl)-5-[(5-phospho-beta-D-ribosylamino)methylideneamino]imidazole-4-carboxamide = 5-[(5-phospho-1-deoxy-D-ribulos-1-ylimino)methylamino]-1-(5-phospho-beta-D-ribosyl)imidazole-4-carboxamide</text>
        <dbReference type="Rhea" id="RHEA:15469"/>
        <dbReference type="ChEBI" id="CHEBI:58435"/>
        <dbReference type="ChEBI" id="CHEBI:58525"/>
        <dbReference type="EC" id="5.3.1.16"/>
    </reaction>
</comment>
<evidence type="ECO:0000256" key="1">
    <source>
        <dbReference type="ARBA" id="ARBA00000901"/>
    </source>
</evidence>
<evidence type="ECO:0000256" key="7">
    <source>
        <dbReference type="ARBA" id="ARBA00022490"/>
    </source>
</evidence>
<dbReference type="FunFam" id="3.20.20.70:FF:000009">
    <property type="entry name" value="1-(5-phosphoribosyl)-5-[(5-phosphoribosylamino)methylideneamino] imidazole-4-carboxamide isomerase"/>
    <property type="match status" value="1"/>
</dbReference>
<dbReference type="CDD" id="cd04732">
    <property type="entry name" value="HisA"/>
    <property type="match status" value="1"/>
</dbReference>
<dbReference type="InterPro" id="IPR013785">
    <property type="entry name" value="Aldolase_TIM"/>
</dbReference>
<evidence type="ECO:0000256" key="6">
    <source>
        <dbReference type="ARBA" id="ARBA00018464"/>
    </source>
</evidence>
<dbReference type="EMBL" id="QXEV01000013">
    <property type="protein sequence ID" value="RIA75689.1"/>
    <property type="molecule type" value="Genomic_DNA"/>
</dbReference>
<name>A0A397RTE5_9MOLU</name>
<comment type="subcellular location">
    <subcellularLocation>
        <location evidence="2 12 14">Cytoplasm</location>
    </subcellularLocation>
</comment>
<dbReference type="FunCoup" id="A0A397RTE5">
    <property type="interactions" value="240"/>
</dbReference>
<dbReference type="AlphaFoldDB" id="A0A397RTE5"/>
<dbReference type="InterPro" id="IPR006063">
    <property type="entry name" value="HisA_bact_arch"/>
</dbReference>
<dbReference type="RefSeq" id="WP_119016387.1">
    <property type="nucleotide sequence ID" value="NZ_QXEV01000013.1"/>
</dbReference>
<dbReference type="Proteomes" id="UP000266506">
    <property type="component" value="Unassembled WGS sequence"/>
</dbReference>
<comment type="pathway">
    <text evidence="3 12 14">Amino-acid biosynthesis; L-histidine biosynthesis; L-histidine from 5-phospho-alpha-D-ribose 1-diphosphate: step 4/9.</text>
</comment>
<keyword evidence="7 12" id="KW-0963">Cytoplasm</keyword>
<dbReference type="GO" id="GO:0000105">
    <property type="term" value="P:L-histidine biosynthetic process"/>
    <property type="evidence" value="ECO:0007669"/>
    <property type="project" value="UniProtKB-UniRule"/>
</dbReference>
<keyword evidence="10 12" id="KW-0413">Isomerase</keyword>